<organism evidence="5 6">
    <name type="scientific">Protopolystoma xenopodis</name>
    <dbReference type="NCBI Taxonomy" id="117903"/>
    <lineage>
        <taxon>Eukaryota</taxon>
        <taxon>Metazoa</taxon>
        <taxon>Spiralia</taxon>
        <taxon>Lophotrochozoa</taxon>
        <taxon>Platyhelminthes</taxon>
        <taxon>Monogenea</taxon>
        <taxon>Polyopisthocotylea</taxon>
        <taxon>Polystomatidea</taxon>
        <taxon>Polystomatidae</taxon>
        <taxon>Protopolystoma</taxon>
    </lineage>
</organism>
<dbReference type="InterPro" id="IPR002110">
    <property type="entry name" value="Ankyrin_rpt"/>
</dbReference>
<dbReference type="OrthoDB" id="5946465at2759"/>
<evidence type="ECO:0000256" key="3">
    <source>
        <dbReference type="ARBA" id="ARBA00023043"/>
    </source>
</evidence>
<keyword evidence="2" id="KW-0677">Repeat</keyword>
<keyword evidence="6" id="KW-1185">Reference proteome</keyword>
<dbReference type="Pfam" id="PF13637">
    <property type="entry name" value="Ank_4"/>
    <property type="match status" value="1"/>
</dbReference>
<dbReference type="InterPro" id="IPR051573">
    <property type="entry name" value="Ankyrin-SOCS_box_domain"/>
</dbReference>
<comment type="similarity">
    <text evidence="1">Belongs to the ankyrin SOCS box (ASB) family.</text>
</comment>
<evidence type="ECO:0000256" key="1">
    <source>
        <dbReference type="ARBA" id="ARBA00005949"/>
    </source>
</evidence>
<name>A0A448WZC5_9PLAT</name>
<gene>
    <name evidence="5" type="ORF">PXEA_LOCUS17392</name>
</gene>
<dbReference type="PROSITE" id="PS50088">
    <property type="entry name" value="ANK_REPEAT"/>
    <property type="match status" value="2"/>
</dbReference>
<dbReference type="AlphaFoldDB" id="A0A448WZC5"/>
<proteinExistence type="inferred from homology"/>
<protein>
    <submittedName>
        <fullName evidence="5">Uncharacterized protein</fullName>
    </submittedName>
</protein>
<evidence type="ECO:0000313" key="6">
    <source>
        <dbReference type="Proteomes" id="UP000784294"/>
    </source>
</evidence>
<reference evidence="5" key="1">
    <citation type="submission" date="2018-11" db="EMBL/GenBank/DDBJ databases">
        <authorList>
            <consortium name="Pathogen Informatics"/>
        </authorList>
    </citation>
    <scope>NUCLEOTIDE SEQUENCE</scope>
</reference>
<dbReference type="GO" id="GO:0045732">
    <property type="term" value="P:positive regulation of protein catabolic process"/>
    <property type="evidence" value="ECO:0007669"/>
    <property type="project" value="TreeGrafter"/>
</dbReference>
<dbReference type="SUPFAM" id="SSF48403">
    <property type="entry name" value="Ankyrin repeat"/>
    <property type="match status" value="1"/>
</dbReference>
<comment type="caution">
    <text evidence="5">The sequence shown here is derived from an EMBL/GenBank/DDBJ whole genome shotgun (WGS) entry which is preliminary data.</text>
</comment>
<dbReference type="PROSITE" id="PS50297">
    <property type="entry name" value="ANK_REP_REGION"/>
    <property type="match status" value="1"/>
</dbReference>
<dbReference type="InterPro" id="IPR036770">
    <property type="entry name" value="Ankyrin_rpt-contain_sf"/>
</dbReference>
<dbReference type="Proteomes" id="UP000784294">
    <property type="component" value="Unassembled WGS sequence"/>
</dbReference>
<accession>A0A448WZC5</accession>
<dbReference type="SMART" id="SM00248">
    <property type="entry name" value="ANK"/>
    <property type="match status" value="1"/>
</dbReference>
<dbReference type="GO" id="GO:0016567">
    <property type="term" value="P:protein ubiquitination"/>
    <property type="evidence" value="ECO:0007669"/>
    <property type="project" value="TreeGrafter"/>
</dbReference>
<evidence type="ECO:0000256" key="4">
    <source>
        <dbReference type="PROSITE-ProRule" id="PRU00023"/>
    </source>
</evidence>
<dbReference type="PANTHER" id="PTHR24136">
    <property type="entry name" value="SOWAH (DROSOPHILA) HOMOLOG"/>
    <property type="match status" value="1"/>
</dbReference>
<evidence type="ECO:0000313" key="5">
    <source>
        <dbReference type="EMBL" id="VEL23952.1"/>
    </source>
</evidence>
<sequence>MAAKWGKVSVARVLLEAGAIVNARTRDGLTPLHCAARSGFPEMVELLLNAGADSSAKTRVSVRPWQMTYFYKFTKLVYDAR</sequence>
<keyword evidence="3 4" id="KW-0040">ANK repeat</keyword>
<feature type="repeat" description="ANK" evidence="4">
    <location>
        <begin position="1"/>
        <end position="26"/>
    </location>
</feature>
<feature type="repeat" description="ANK" evidence="4">
    <location>
        <begin position="27"/>
        <end position="59"/>
    </location>
</feature>
<evidence type="ECO:0000256" key="2">
    <source>
        <dbReference type="ARBA" id="ARBA00022737"/>
    </source>
</evidence>
<dbReference type="EMBL" id="CAAALY010064970">
    <property type="protein sequence ID" value="VEL23952.1"/>
    <property type="molecule type" value="Genomic_DNA"/>
</dbReference>
<dbReference type="Gene3D" id="1.25.40.20">
    <property type="entry name" value="Ankyrin repeat-containing domain"/>
    <property type="match status" value="2"/>
</dbReference>
<dbReference type="PANTHER" id="PTHR24136:SF15">
    <property type="entry name" value="ANK_REP_REGION DOMAIN-CONTAINING PROTEIN"/>
    <property type="match status" value="1"/>
</dbReference>